<proteinExistence type="inferred from homology"/>
<accession>A0A1X7N7D0</accession>
<gene>
    <name evidence="3" type="ORF">SAMN02982922_1407</name>
</gene>
<evidence type="ECO:0000313" key="3">
    <source>
        <dbReference type="EMBL" id="SMH33399.1"/>
    </source>
</evidence>
<organism evidence="3 4">
    <name type="scientific">Mesorhizobium australicum</name>
    <dbReference type="NCBI Taxonomy" id="536018"/>
    <lineage>
        <taxon>Bacteria</taxon>
        <taxon>Pseudomonadati</taxon>
        <taxon>Pseudomonadota</taxon>
        <taxon>Alphaproteobacteria</taxon>
        <taxon>Hyphomicrobiales</taxon>
        <taxon>Phyllobacteriaceae</taxon>
        <taxon>Mesorhizobium</taxon>
    </lineage>
</organism>
<name>A0A1X7N7D0_9HYPH</name>
<keyword evidence="4" id="KW-1185">Reference proteome</keyword>
<dbReference type="InterPro" id="IPR011250">
    <property type="entry name" value="OMP/PagP_B-barrel"/>
</dbReference>
<comment type="similarity">
    <text evidence="1">Belongs to the Omp25/RopB family.</text>
</comment>
<dbReference type="InterPro" id="IPR051692">
    <property type="entry name" value="OMP-like"/>
</dbReference>
<evidence type="ECO:0000256" key="2">
    <source>
        <dbReference type="SAM" id="SignalP"/>
    </source>
</evidence>
<reference evidence="3 4" key="1">
    <citation type="submission" date="2017-04" db="EMBL/GenBank/DDBJ databases">
        <authorList>
            <person name="Afonso C.L."/>
            <person name="Miller P.J."/>
            <person name="Scott M.A."/>
            <person name="Spackman E."/>
            <person name="Goraichik I."/>
            <person name="Dimitrov K.M."/>
            <person name="Suarez D.L."/>
            <person name="Swayne D.E."/>
        </authorList>
    </citation>
    <scope>NUCLEOTIDE SEQUENCE [LARGE SCALE GENOMIC DNA]</scope>
    <source>
        <strain evidence="3 4">B5P</strain>
    </source>
</reference>
<dbReference type="PANTHER" id="PTHR34001">
    <property type="entry name" value="BLL7405 PROTEIN"/>
    <property type="match status" value="1"/>
</dbReference>
<dbReference type="SUPFAM" id="SSF56925">
    <property type="entry name" value="OMPA-like"/>
    <property type="match status" value="1"/>
</dbReference>
<dbReference type="PANTHER" id="PTHR34001:SF3">
    <property type="entry name" value="BLL7405 PROTEIN"/>
    <property type="match status" value="1"/>
</dbReference>
<evidence type="ECO:0000256" key="1">
    <source>
        <dbReference type="ARBA" id="ARBA00038306"/>
    </source>
</evidence>
<dbReference type="AlphaFoldDB" id="A0A1X7N7D0"/>
<protein>
    <submittedName>
        <fullName evidence="3">Outer membrane immunogenic protein</fullName>
    </submittedName>
</protein>
<dbReference type="EMBL" id="FXBL01000004">
    <property type="protein sequence ID" value="SMH33399.1"/>
    <property type="molecule type" value="Genomic_DNA"/>
</dbReference>
<keyword evidence="2" id="KW-0732">Signal</keyword>
<evidence type="ECO:0000313" key="4">
    <source>
        <dbReference type="Proteomes" id="UP000193083"/>
    </source>
</evidence>
<sequence length="185" mass="19201">MKRCVTAILLLAATPAVAADEIPAPIAERFAGDQNFDWSGFRLGVQGGYAWGSPGVVAGDGAIGGIHGGYDWTLGDAVAGVEGSVSAADIEIGPDNRLTSVIDLRARLGYSFDRVLVYGTAGGAYGSTSAGVDGRGLAVGAGLDFATLQNAIFGLQYLKYKFEDLNNTGNSLEIDLIEGKLTYKF</sequence>
<feature type="signal peptide" evidence="2">
    <location>
        <begin position="1"/>
        <end position="18"/>
    </location>
</feature>
<feature type="chain" id="PRO_5012078343" evidence="2">
    <location>
        <begin position="19"/>
        <end position="185"/>
    </location>
</feature>
<dbReference type="Proteomes" id="UP000193083">
    <property type="component" value="Unassembled WGS sequence"/>
</dbReference>